<evidence type="ECO:0000313" key="11">
    <source>
        <dbReference type="EMBL" id="KAA5415564.1"/>
    </source>
</evidence>
<dbReference type="GO" id="GO:0009279">
    <property type="term" value="C:cell outer membrane"/>
    <property type="evidence" value="ECO:0007669"/>
    <property type="project" value="UniProtKB-SubCell"/>
</dbReference>
<dbReference type="Proteomes" id="UP000448877">
    <property type="component" value="Unassembled WGS sequence"/>
</dbReference>
<feature type="domain" description="RagB/SusD" evidence="7">
    <location>
        <begin position="422"/>
        <end position="563"/>
    </location>
</feature>
<evidence type="ECO:0000313" key="13">
    <source>
        <dbReference type="Proteomes" id="UP000061809"/>
    </source>
</evidence>
<evidence type="ECO:0000256" key="4">
    <source>
        <dbReference type="ARBA" id="ARBA00023136"/>
    </source>
</evidence>
<dbReference type="Pfam" id="PF07980">
    <property type="entry name" value="SusD_RagB"/>
    <property type="match status" value="1"/>
</dbReference>
<proteinExistence type="inferred from homology"/>
<evidence type="ECO:0000259" key="8">
    <source>
        <dbReference type="Pfam" id="PF14322"/>
    </source>
</evidence>
<sequence length="570" mass="64782">MKKIILLAIVAISFSITGCSDFLDTENLTKKDSSNYPQTEEDARELLNGAYSALYICTNPSHPFLAGNILSDDCLAGGGLGDLSQPIRYLKAMSENDFGPLWSALYTGIYRCNNILENAENVQWENGVEKNKILGETYYLRGMFYYYMAITFGNAPLVLDTTPQNNPKASADEMFKVILSDLKQAIELLPNIKFQDIDKNKIGYATKWAAEALMARAYLFYDGYYKQNRRENVTLDNGSVTSQNVIAWLEDCIKNSGHDLLSDFRNQWPYAIDIPEADYKYARDNNLSWVGESGDNNETIFAVKYSSIASWSDNYSNPIALNIGLRGQTQVPFGMGWGICTVSTNFWNEWPDEDLRKKGSILDVRDTEEGLSGYDFGVWEAWQETGYLPKKYLPVNVKKVNADGSVTICNYSCVLYGTSPHYMKDTTQDLVLIRFADVLLMHAEMTRTIDGINRVRTRAQLPPILAYTDEALRSERRYELAFEALRYHDLLRWYGTDAGTIIKQNLNHCIIYNNLQQTTINEDRGNGYFDQFDRRVKETGGFMQIPNDQIQLSNGVLEQNPGWEGSNNMF</sequence>
<comment type="similarity">
    <text evidence="2">Belongs to the SusD family.</text>
</comment>
<dbReference type="EMBL" id="CP012801">
    <property type="protein sequence ID" value="ALJ59998.1"/>
    <property type="molecule type" value="Genomic_DNA"/>
</dbReference>
<dbReference type="KEGG" id="bcel:BcellWH2_02759"/>
<reference evidence="9 13" key="1">
    <citation type="journal article" date="2015" name="Science">
        <title>Genetic determinants of in vivo fitness and diet responsiveness in multiple human gut Bacteroides.</title>
        <authorList>
            <person name="Wu M."/>
            <person name="McNulty N.P."/>
            <person name="Rodionov D.A."/>
            <person name="Khoroshkin M.S."/>
            <person name="Griffin N.W."/>
            <person name="Cheng J."/>
            <person name="Latreille P."/>
            <person name="Kerstetter R.A."/>
            <person name="Terrapon N."/>
            <person name="Henrissat B."/>
            <person name="Osterman A.L."/>
            <person name="Gordon J.I."/>
        </authorList>
    </citation>
    <scope>NUCLEOTIDE SEQUENCE [LARGE SCALE GENOMIC DNA]</scope>
    <source>
        <strain evidence="9 13">WH2</strain>
    </source>
</reference>
<evidence type="ECO:0000313" key="12">
    <source>
        <dbReference type="EMBL" id="KAA5421251.1"/>
    </source>
</evidence>
<name>A0A0P0G7I1_9BACE</name>
<dbReference type="Proteomes" id="UP000325055">
    <property type="component" value="Unassembled WGS sequence"/>
</dbReference>
<evidence type="ECO:0000256" key="3">
    <source>
        <dbReference type="ARBA" id="ARBA00022729"/>
    </source>
</evidence>
<feature type="signal peptide" evidence="6">
    <location>
        <begin position="1"/>
        <end position="18"/>
    </location>
</feature>
<dbReference type="STRING" id="246787.BcellWH2_02759"/>
<dbReference type="RefSeq" id="WP_007211355.1">
    <property type="nucleotide sequence ID" value="NZ_CABMLT010000036.1"/>
</dbReference>
<dbReference type="Proteomes" id="UP000061809">
    <property type="component" value="Chromosome"/>
</dbReference>
<dbReference type="EMBL" id="VVYX01000005">
    <property type="protein sequence ID" value="KAA5421251.1"/>
    <property type="molecule type" value="Genomic_DNA"/>
</dbReference>
<evidence type="ECO:0000313" key="16">
    <source>
        <dbReference type="Proteomes" id="UP000482653"/>
    </source>
</evidence>
<evidence type="ECO:0000313" key="15">
    <source>
        <dbReference type="Proteomes" id="UP000448877"/>
    </source>
</evidence>
<gene>
    <name evidence="9" type="ORF">BcellWH2_02759</name>
    <name evidence="11" type="ORF">F2Y81_17960</name>
    <name evidence="10" type="ORF">F2Y86_26095</name>
    <name evidence="12" type="ORF">F2Y87_04725</name>
</gene>
<dbReference type="eggNOG" id="COG0436">
    <property type="taxonomic scope" value="Bacteria"/>
</dbReference>
<evidence type="ECO:0000313" key="9">
    <source>
        <dbReference type="EMBL" id="ALJ59998.1"/>
    </source>
</evidence>
<evidence type="ECO:0000256" key="6">
    <source>
        <dbReference type="SAM" id="SignalP"/>
    </source>
</evidence>
<organism evidence="9 13">
    <name type="scientific">Bacteroides cellulosilyticus</name>
    <dbReference type="NCBI Taxonomy" id="246787"/>
    <lineage>
        <taxon>Bacteria</taxon>
        <taxon>Pseudomonadati</taxon>
        <taxon>Bacteroidota</taxon>
        <taxon>Bacteroidia</taxon>
        <taxon>Bacteroidales</taxon>
        <taxon>Bacteroidaceae</taxon>
        <taxon>Bacteroides</taxon>
    </lineage>
</organism>
<dbReference type="AlphaFoldDB" id="A0A0P0G7I1"/>
<evidence type="ECO:0000256" key="2">
    <source>
        <dbReference type="ARBA" id="ARBA00006275"/>
    </source>
</evidence>
<protein>
    <submittedName>
        <fullName evidence="10">RagB/SusD family nutrient uptake outer membrane protein</fullName>
    </submittedName>
    <submittedName>
        <fullName evidence="9">SusD family protein</fullName>
    </submittedName>
</protein>
<dbReference type="Gene3D" id="1.25.40.390">
    <property type="match status" value="1"/>
</dbReference>
<keyword evidence="5" id="KW-0998">Cell outer membrane</keyword>
<dbReference type="Proteomes" id="UP000482653">
    <property type="component" value="Unassembled WGS sequence"/>
</dbReference>
<dbReference type="InterPro" id="IPR033985">
    <property type="entry name" value="SusD-like_N"/>
</dbReference>
<dbReference type="EMBL" id="VVYW01000036">
    <property type="protein sequence ID" value="KAA5402398.1"/>
    <property type="molecule type" value="Genomic_DNA"/>
</dbReference>
<evidence type="ECO:0000313" key="10">
    <source>
        <dbReference type="EMBL" id="KAA5402398.1"/>
    </source>
</evidence>
<dbReference type="PROSITE" id="PS51257">
    <property type="entry name" value="PROKAR_LIPOPROTEIN"/>
    <property type="match status" value="1"/>
</dbReference>
<reference evidence="14 15" key="2">
    <citation type="journal article" date="2019" name="Nat. Med.">
        <title>A library of human gut bacterial isolates paired with longitudinal multiomics data enables mechanistic microbiome research.</title>
        <authorList>
            <person name="Poyet M."/>
            <person name="Groussin M."/>
            <person name="Gibbons S.M."/>
            <person name="Avila-Pacheco J."/>
            <person name="Jiang X."/>
            <person name="Kearney S.M."/>
            <person name="Perrotta A.R."/>
            <person name="Berdy B."/>
            <person name="Zhao S."/>
            <person name="Lieberman T.D."/>
            <person name="Swanson P.K."/>
            <person name="Smith M."/>
            <person name="Roesemann S."/>
            <person name="Alexander J.E."/>
            <person name="Rich S.A."/>
            <person name="Livny J."/>
            <person name="Vlamakis H."/>
            <person name="Clish C."/>
            <person name="Bullock K."/>
            <person name="Deik A."/>
            <person name="Scott J."/>
            <person name="Pierce K.A."/>
            <person name="Xavier R.J."/>
            <person name="Alm E.J."/>
        </authorList>
    </citation>
    <scope>NUCLEOTIDE SEQUENCE [LARGE SCALE GENOMIC DNA]</scope>
    <source>
        <strain evidence="11 15">BIOML-A6</strain>
        <strain evidence="10 14">BIOML-A7</strain>
        <strain evidence="12 16">BIOML-A8</strain>
    </source>
</reference>
<dbReference type="InterPro" id="IPR011990">
    <property type="entry name" value="TPR-like_helical_dom_sf"/>
</dbReference>
<evidence type="ECO:0000313" key="14">
    <source>
        <dbReference type="Proteomes" id="UP000325055"/>
    </source>
</evidence>
<dbReference type="EMBL" id="VVYV01000032">
    <property type="protein sequence ID" value="KAA5415564.1"/>
    <property type="molecule type" value="Genomic_DNA"/>
</dbReference>
<dbReference type="GeneID" id="66305902"/>
<dbReference type="Pfam" id="PF14322">
    <property type="entry name" value="SusD-like_3"/>
    <property type="match status" value="1"/>
</dbReference>
<evidence type="ECO:0000256" key="5">
    <source>
        <dbReference type="ARBA" id="ARBA00023237"/>
    </source>
</evidence>
<feature type="domain" description="SusD-like N-terminal" evidence="8">
    <location>
        <begin position="92"/>
        <end position="219"/>
    </location>
</feature>
<evidence type="ECO:0000259" key="7">
    <source>
        <dbReference type="Pfam" id="PF07980"/>
    </source>
</evidence>
<evidence type="ECO:0000256" key="1">
    <source>
        <dbReference type="ARBA" id="ARBA00004442"/>
    </source>
</evidence>
<comment type="subcellular location">
    <subcellularLocation>
        <location evidence="1">Cell outer membrane</location>
    </subcellularLocation>
</comment>
<dbReference type="SUPFAM" id="SSF48452">
    <property type="entry name" value="TPR-like"/>
    <property type="match status" value="1"/>
</dbReference>
<dbReference type="InterPro" id="IPR012944">
    <property type="entry name" value="SusD_RagB_dom"/>
</dbReference>
<keyword evidence="3 6" id="KW-0732">Signal</keyword>
<accession>A0A0P0G7I1</accession>
<keyword evidence="4" id="KW-0472">Membrane</keyword>
<feature type="chain" id="PRO_5013461264" evidence="6">
    <location>
        <begin position="19"/>
        <end position="570"/>
    </location>
</feature>
<dbReference type="PATRIC" id="fig|246787.4.peg.2846"/>